<dbReference type="Proteomes" id="UP000649617">
    <property type="component" value="Unassembled WGS sequence"/>
</dbReference>
<dbReference type="AlphaFoldDB" id="A0A812M080"/>
<dbReference type="EMBL" id="CAJNIZ010007213">
    <property type="protein sequence ID" value="CAE7256078.1"/>
    <property type="molecule type" value="Genomic_DNA"/>
</dbReference>
<name>A0A812M080_SYMPI</name>
<feature type="non-terminal residue" evidence="1">
    <location>
        <position position="1"/>
    </location>
</feature>
<gene>
    <name evidence="1" type="ORF">SPIL2461_LOCUS5173</name>
</gene>
<proteinExistence type="predicted"/>
<dbReference type="OrthoDB" id="10606918at2759"/>
<keyword evidence="2" id="KW-1185">Reference proteome</keyword>
<comment type="caution">
    <text evidence="1">The sequence shown here is derived from an EMBL/GenBank/DDBJ whole genome shotgun (WGS) entry which is preliminary data.</text>
</comment>
<evidence type="ECO:0000313" key="1">
    <source>
        <dbReference type="EMBL" id="CAE7256078.1"/>
    </source>
</evidence>
<protein>
    <submittedName>
        <fullName evidence="1">Uncharacterized protein</fullName>
    </submittedName>
</protein>
<reference evidence="1" key="1">
    <citation type="submission" date="2021-02" db="EMBL/GenBank/DDBJ databases">
        <authorList>
            <person name="Dougan E. K."/>
            <person name="Rhodes N."/>
            <person name="Thang M."/>
            <person name="Chan C."/>
        </authorList>
    </citation>
    <scope>NUCLEOTIDE SEQUENCE</scope>
</reference>
<sequence length="367" mass="41602">KERAFSSGRDVFVSLGEKATISKITVTIDEVIYPELNDTSSADMQAFEWQPQNGFPRQWDTKISSRAYNMSNGGYFFMHFHTETRYDPVILYLDFPTWTQVTGTATVVAQGVHKQFPVSCKGGEHLRLYGAKRVSKITLFIQKLVIPDVQETEDFVWEPDGGFPSTWDRQIFSQWYKTKIGALFWITYYSETRFDVNYFRLELPLWAQAKGIATVVGQGIRKQFPVTGNGAVRVMLGGAKRVSKITLSLASLVVPQINATSTAGAERFVWQPEKQFPPEDDRKVDSQRYSFRVGGSFVIRYSSETRYDSNAFELYLSNQTQRVKGTATVVSQGVSKQFPFAGREHIRLVLGGARKVSQITVDVEEIE</sequence>
<organism evidence="1 2">
    <name type="scientific">Symbiodinium pilosum</name>
    <name type="common">Dinoflagellate</name>
    <dbReference type="NCBI Taxonomy" id="2952"/>
    <lineage>
        <taxon>Eukaryota</taxon>
        <taxon>Sar</taxon>
        <taxon>Alveolata</taxon>
        <taxon>Dinophyceae</taxon>
        <taxon>Suessiales</taxon>
        <taxon>Symbiodiniaceae</taxon>
        <taxon>Symbiodinium</taxon>
    </lineage>
</organism>
<evidence type="ECO:0000313" key="2">
    <source>
        <dbReference type="Proteomes" id="UP000649617"/>
    </source>
</evidence>
<accession>A0A812M080</accession>